<dbReference type="RefSeq" id="WP_131446824.1">
    <property type="nucleotide sequence ID" value="NZ_SJZI01000003.1"/>
</dbReference>
<protein>
    <submittedName>
        <fullName evidence="2">Uncharacterized protein</fullName>
    </submittedName>
</protein>
<sequence length="744" mass="83552">MGRMYLIFRVLLVAVLMGALGTANAQKAGAHKTPDQGCKPPLNRQLRHDFVDQAQQLALRADGKADNEFYAGNNPEVNFQVTQTITRRVDNLQCVIENDTLTRDQKKVAYLKGLEVILKNFAKLYRNRQVLPSHLPAVFDAYEAAMALDERGASIVPVIERSSYEVGNFLIGSQGFDANSGRAEAKNIVLSKYLAQHPDRILATLKDNTNLPNRDSLIILAAYRNPAQLYDYASANNDLGYFIRRMDDSLVRTVSRMATSGGAGQKQLPFLDNILRGKITLEQVNAVKDDPVKYYKLLVRTRIDYVQQQVQQKDTVMGMKAINDMLRRRAMDPFINTINGLHEEPDAKRFKVLQELSATELYYLIVIGGEELYTSSYVRGVFPLMMQKSANRGDSLLMSVSFDRFKKFIKMAAGYNTLDDFLASFPNKGNAEALMTEFVNGLEKTQTLEDGVDVADSYASIVQTNKDMAARMLANVQANLERNRARNNQRGIVLYNLLDKLFRSADSTSKIDLSKEFGVPPVYTVDYNSLLADTNRVFVQAFFYGDKDGVNNYNIQVAQLARTGWKKIEDTKQWQAWASTTGKPVTLYFNKPLDEESGELERAQAALDDHLSGRGIQPTVVIHRGHSYYAGATIDQIQPAAKIVFLGSCGGYHLIHDVLEHAPDAHIVASKQTGFNVINQNFLNLMFSKLREGKTIEWIPFWKEFEKNAGKLAGFEDYIPPHRNLGAIFIKAYNSQMGAVAYNE</sequence>
<evidence type="ECO:0000256" key="1">
    <source>
        <dbReference type="SAM" id="SignalP"/>
    </source>
</evidence>
<organism evidence="2 3">
    <name type="scientific">Flaviaesturariibacter flavus</name>
    <dbReference type="NCBI Taxonomy" id="2502780"/>
    <lineage>
        <taxon>Bacteria</taxon>
        <taxon>Pseudomonadati</taxon>
        <taxon>Bacteroidota</taxon>
        <taxon>Chitinophagia</taxon>
        <taxon>Chitinophagales</taxon>
        <taxon>Chitinophagaceae</taxon>
        <taxon>Flaviaestuariibacter</taxon>
    </lineage>
</organism>
<reference evidence="2 3" key="1">
    <citation type="submission" date="2019-03" db="EMBL/GenBank/DDBJ databases">
        <authorList>
            <person name="Kim M.K.M."/>
        </authorList>
    </citation>
    <scope>NUCLEOTIDE SEQUENCE [LARGE SCALE GENOMIC DNA]</scope>
    <source>
        <strain evidence="2 3">17J68-12</strain>
    </source>
</reference>
<keyword evidence="3" id="KW-1185">Reference proteome</keyword>
<gene>
    <name evidence="2" type="ORF">EPD60_03310</name>
</gene>
<dbReference type="OrthoDB" id="620210at2"/>
<dbReference type="Proteomes" id="UP000295334">
    <property type="component" value="Unassembled WGS sequence"/>
</dbReference>
<dbReference type="EMBL" id="SJZI01000003">
    <property type="protein sequence ID" value="TCJ18802.1"/>
    <property type="molecule type" value="Genomic_DNA"/>
</dbReference>
<name>A0A4V2NWU9_9BACT</name>
<evidence type="ECO:0000313" key="2">
    <source>
        <dbReference type="EMBL" id="TCJ18802.1"/>
    </source>
</evidence>
<evidence type="ECO:0000313" key="3">
    <source>
        <dbReference type="Proteomes" id="UP000295334"/>
    </source>
</evidence>
<feature type="signal peptide" evidence="1">
    <location>
        <begin position="1"/>
        <end position="25"/>
    </location>
</feature>
<feature type="chain" id="PRO_5020251243" evidence="1">
    <location>
        <begin position="26"/>
        <end position="744"/>
    </location>
</feature>
<accession>A0A4V2NWU9</accession>
<proteinExistence type="predicted"/>
<comment type="caution">
    <text evidence="2">The sequence shown here is derived from an EMBL/GenBank/DDBJ whole genome shotgun (WGS) entry which is preliminary data.</text>
</comment>
<dbReference type="AlphaFoldDB" id="A0A4V2NWU9"/>
<keyword evidence="1" id="KW-0732">Signal</keyword>